<accession>K1GY60</accession>
<dbReference type="EMBL" id="ACIF01000076">
    <property type="protein sequence ID" value="EKA94412.1"/>
    <property type="molecule type" value="Genomic_DNA"/>
</dbReference>
<name>K1GY60_9FUSO</name>
<reference evidence="1 2" key="1">
    <citation type="submission" date="2012-05" db="EMBL/GenBank/DDBJ databases">
        <title>The Genome Sequence of Fusobacterium periodontium Oral Taxon 201 Strain D10.</title>
        <authorList>
            <consortium name="The Broad Institute Genome Sequencing Platform"/>
            <consortium name="The Broad Institute Genome Sequencing Center for Infectious Disease"/>
            <person name="Earl A."/>
            <person name="Ward D."/>
            <person name="Feldgarden M."/>
            <person name="Gevers D."/>
            <person name="Strauss J."/>
            <person name="Sibley C."/>
            <person name="White A."/>
            <person name="Ambrose C.E."/>
            <person name="Allen-Vercoe E."/>
            <person name="Walker B."/>
            <person name="Young S.K."/>
            <person name="Zeng Q."/>
            <person name="Gargeya S."/>
            <person name="Fitzgerald M."/>
            <person name="Haas B."/>
            <person name="Abouelleil A."/>
            <person name="Alvarado L."/>
            <person name="Arachchi H.M."/>
            <person name="Berlin A.M."/>
            <person name="Chapman S.B."/>
            <person name="Goldberg J."/>
            <person name="Griggs A."/>
            <person name="Gujja S."/>
            <person name="Hansen M."/>
            <person name="Howarth C."/>
            <person name="Imamovic A."/>
            <person name="Larimer J."/>
            <person name="McCowan C."/>
            <person name="Montmayeur A."/>
            <person name="Murphy C."/>
            <person name="Neiman D."/>
            <person name="Pearson M."/>
            <person name="Priest M."/>
            <person name="Roberts A."/>
            <person name="Saif S."/>
            <person name="Shea T."/>
            <person name="Sisk P."/>
            <person name="Sykes S."/>
            <person name="Wortman J."/>
            <person name="Nusbaum C."/>
            <person name="Birren B."/>
        </authorList>
    </citation>
    <scope>NUCLEOTIDE SEQUENCE [LARGE SCALE GENOMIC DNA]</scope>
    <source>
        <strain evidence="1 2">D10</strain>
    </source>
</reference>
<sequence>MSRSVEYSKSKKIKLKECKNFNKKKLKVQKLFYRLNCIRDDY</sequence>
<feature type="non-terminal residue" evidence="1">
    <location>
        <position position="42"/>
    </location>
</feature>
<gene>
    <name evidence="1" type="ORF">FPOG_02374</name>
</gene>
<dbReference type="HOGENOM" id="CLU_3262220_0_0_0"/>
<evidence type="ECO:0000313" key="1">
    <source>
        <dbReference type="EMBL" id="EKA94412.1"/>
    </source>
</evidence>
<comment type="caution">
    <text evidence="1">The sequence shown here is derived from an EMBL/GenBank/DDBJ whole genome shotgun (WGS) entry which is preliminary data.</text>
</comment>
<protein>
    <submittedName>
        <fullName evidence="1">Uncharacterized protein</fullName>
    </submittedName>
</protein>
<dbReference type="Proteomes" id="UP000005809">
    <property type="component" value="Unassembled WGS sequence"/>
</dbReference>
<dbReference type="AlphaFoldDB" id="K1GY60"/>
<evidence type="ECO:0000313" key="2">
    <source>
        <dbReference type="Proteomes" id="UP000005809"/>
    </source>
</evidence>
<organism evidence="1 2">
    <name type="scientific">Fusobacterium periodonticum D10</name>
    <dbReference type="NCBI Taxonomy" id="620833"/>
    <lineage>
        <taxon>Bacteria</taxon>
        <taxon>Fusobacteriati</taxon>
        <taxon>Fusobacteriota</taxon>
        <taxon>Fusobacteriia</taxon>
        <taxon>Fusobacteriales</taxon>
        <taxon>Fusobacteriaceae</taxon>
        <taxon>Fusobacterium</taxon>
    </lineage>
</organism>
<proteinExistence type="predicted"/>